<dbReference type="AlphaFoldDB" id="X7EBS3"/>
<sequence>MPIFRLGYSLLKVSVCSVALTSELMATTLERFSEPFQEPEFLPTQSDFGGVGLIQMPSGRMAKEGTFSFSAIENQEYQFYAISLQLLPWLETSIRYTQVEDVLYNPSKAFSGDTKYTDKGIDTKVRLLKESFWLPNVSVGLRDLGGTGLFDGEYLVASKRFGDFDFTLGLGWGYLGTRGNVSNPLCTYSDEYCSRSSEYSGNGGEIDYNRWFTGPSSLFGGVEYQTPFQPLRLKLEYDGNDYSSDFPVIRPEANIDMTPKTPWNIGAIYSFNDSANIRLSYERGTTISLGFTLSTNFDSLKSPLFDEPIPPLGNQQAKSLDEVNWLNVSNELTSIAGYDKEKFYVADNTVSVVAEQSKYRDRNQAIERASAVLSNHMPDNIEYYNIVETKKNIPVKSDIVSSKGYRKVAEVDYFNPTISDTLLDITAPSIKNQTLVHNEFKRFSTSLTPHLDQSVGNPESFYIYSLSLRGGASYWLTDQLEVSSSVALNLIDNLDELNFDTPTDHTSNYRVRTLVRAYVRENDIYLNNLQLTWFEKYGKNWYQQVYGGYLESMFAGVGSEILYRQKNSNWAVGADFNIISQRNPSSYFDTYSDENGYSNDTKVLAEGTTGHFSIYYQPDFSLLENTRIQLDIGKFLAEDRGVRVDFSKQYKSGIIVGAYASLTDMSAEDFGEGSFTKGFYLSIPFDTVSLKPTNTRGSVAWQPITRDGGQMLGKRYSLYNITDVVSPWFQRPNQN</sequence>
<dbReference type="eggNOG" id="COG4775">
    <property type="taxonomic scope" value="Bacteria"/>
</dbReference>
<organism evidence="1 2">
    <name type="scientific">Marinomonas ushuaiensis DSM 15871</name>
    <dbReference type="NCBI Taxonomy" id="1122207"/>
    <lineage>
        <taxon>Bacteria</taxon>
        <taxon>Pseudomonadati</taxon>
        <taxon>Pseudomonadota</taxon>
        <taxon>Gammaproteobacteria</taxon>
        <taxon>Oceanospirillales</taxon>
        <taxon>Oceanospirillaceae</taxon>
        <taxon>Marinomonas</taxon>
    </lineage>
</organism>
<protein>
    <submittedName>
        <fullName evidence="1">WbfB protein</fullName>
    </submittedName>
</protein>
<comment type="caution">
    <text evidence="1">The sequence shown here is derived from an EMBL/GenBank/DDBJ whole genome shotgun (WGS) entry which is preliminary data.</text>
</comment>
<dbReference type="PATRIC" id="fig|1122207.3.peg.611"/>
<gene>
    <name evidence="1" type="ORF">MUS1_02980</name>
</gene>
<dbReference type="InterPro" id="IPR010344">
    <property type="entry name" value="YbjH"/>
</dbReference>
<dbReference type="Pfam" id="PF06082">
    <property type="entry name" value="YjbH"/>
    <property type="match status" value="1"/>
</dbReference>
<proteinExistence type="predicted"/>
<dbReference type="STRING" id="1122207.MUS1_02980"/>
<reference evidence="1 2" key="1">
    <citation type="submission" date="2014-01" db="EMBL/GenBank/DDBJ databases">
        <title>Marinomonas ushuaiensis DSM 15871 Genome Sequencing.</title>
        <authorList>
            <person name="Lai Q."/>
            <person name="Shao Z.S."/>
        </authorList>
    </citation>
    <scope>NUCLEOTIDE SEQUENCE [LARGE SCALE GENOMIC DNA]</scope>
    <source>
        <strain evidence="1 2">DSM 15871</strain>
    </source>
</reference>
<dbReference type="RefSeq" id="WP_156924848.1">
    <property type="nucleotide sequence ID" value="NZ_JAMB01000001.1"/>
</dbReference>
<evidence type="ECO:0000313" key="2">
    <source>
        <dbReference type="Proteomes" id="UP000054058"/>
    </source>
</evidence>
<dbReference type="Proteomes" id="UP000054058">
    <property type="component" value="Unassembled WGS sequence"/>
</dbReference>
<evidence type="ECO:0000313" key="1">
    <source>
        <dbReference type="EMBL" id="ETX12568.1"/>
    </source>
</evidence>
<dbReference type="EMBL" id="JAMB01000001">
    <property type="protein sequence ID" value="ETX12568.1"/>
    <property type="molecule type" value="Genomic_DNA"/>
</dbReference>
<keyword evidence="2" id="KW-1185">Reference proteome</keyword>
<dbReference type="OrthoDB" id="19542at2"/>
<accession>X7EBS3</accession>
<name>X7EBS3_9GAMM</name>